<evidence type="ECO:0000256" key="16">
    <source>
        <dbReference type="SAM" id="MobiDB-lite"/>
    </source>
</evidence>
<dbReference type="GO" id="GO:0030247">
    <property type="term" value="F:polysaccharide binding"/>
    <property type="evidence" value="ECO:0007669"/>
    <property type="project" value="InterPro"/>
</dbReference>
<dbReference type="InterPro" id="IPR000742">
    <property type="entry name" value="EGF"/>
</dbReference>
<evidence type="ECO:0000259" key="17">
    <source>
        <dbReference type="PROSITE" id="PS50011"/>
    </source>
</evidence>
<dbReference type="Pfam" id="PF13947">
    <property type="entry name" value="GUB_WAK_bind"/>
    <property type="match status" value="1"/>
</dbReference>
<dbReference type="SMART" id="SM00220">
    <property type="entry name" value="S_TKc"/>
    <property type="match status" value="2"/>
</dbReference>
<keyword evidence="9 15" id="KW-0067">ATP-binding</keyword>
<dbReference type="AlphaFoldDB" id="A0A151T3E5"/>
<evidence type="ECO:0000256" key="15">
    <source>
        <dbReference type="PROSITE-ProRule" id="PRU10141"/>
    </source>
</evidence>
<comment type="catalytic activity">
    <reaction evidence="13">
        <text>L-threonyl-[protein] + ATP = O-phospho-L-threonyl-[protein] + ADP + H(+)</text>
        <dbReference type="Rhea" id="RHEA:46608"/>
        <dbReference type="Rhea" id="RHEA-COMP:11060"/>
        <dbReference type="Rhea" id="RHEA-COMP:11605"/>
        <dbReference type="ChEBI" id="CHEBI:15378"/>
        <dbReference type="ChEBI" id="CHEBI:30013"/>
        <dbReference type="ChEBI" id="CHEBI:30616"/>
        <dbReference type="ChEBI" id="CHEBI:61977"/>
        <dbReference type="ChEBI" id="CHEBI:456216"/>
        <dbReference type="EC" id="2.7.11.1"/>
    </reaction>
</comment>
<dbReference type="Gene3D" id="1.10.510.10">
    <property type="entry name" value="Transferase(Phosphotransferase) domain 1"/>
    <property type="match status" value="2"/>
</dbReference>
<keyword evidence="12" id="KW-0325">Glycoprotein</keyword>
<evidence type="ECO:0000256" key="12">
    <source>
        <dbReference type="ARBA" id="ARBA00023180"/>
    </source>
</evidence>
<keyword evidence="10" id="KW-1133">Transmembrane helix</keyword>
<keyword evidence="3" id="KW-0723">Serine/threonine-protein kinase</keyword>
<dbReference type="SUPFAM" id="SSF56112">
    <property type="entry name" value="Protein kinase-like (PK-like)"/>
    <property type="match status" value="2"/>
</dbReference>
<name>A0A151T3E5_CAJCA</name>
<dbReference type="GO" id="GO:0005524">
    <property type="term" value="F:ATP binding"/>
    <property type="evidence" value="ECO:0007669"/>
    <property type="project" value="UniProtKB-UniRule"/>
</dbReference>
<reference evidence="18 19" key="1">
    <citation type="journal article" date="2012" name="Nat. Biotechnol.">
        <title>Draft genome sequence of pigeonpea (Cajanus cajan), an orphan legume crop of resource-poor farmers.</title>
        <authorList>
            <person name="Varshney R.K."/>
            <person name="Chen W."/>
            <person name="Li Y."/>
            <person name="Bharti A.K."/>
            <person name="Saxena R.K."/>
            <person name="Schlueter J.A."/>
            <person name="Donoghue M.T."/>
            <person name="Azam S."/>
            <person name="Fan G."/>
            <person name="Whaley A.M."/>
            <person name="Farmer A.D."/>
            <person name="Sheridan J."/>
            <person name="Iwata A."/>
            <person name="Tuteja R."/>
            <person name="Penmetsa R.V."/>
            <person name="Wu W."/>
            <person name="Upadhyaya H.D."/>
            <person name="Yang S.P."/>
            <person name="Shah T."/>
            <person name="Saxena K.B."/>
            <person name="Michael T."/>
            <person name="McCombie W.R."/>
            <person name="Yang B."/>
            <person name="Zhang G."/>
            <person name="Yang H."/>
            <person name="Wang J."/>
            <person name="Spillane C."/>
            <person name="Cook D.R."/>
            <person name="May G.D."/>
            <person name="Xu X."/>
            <person name="Jackson S.A."/>
        </authorList>
    </citation>
    <scope>NUCLEOTIDE SEQUENCE [LARGE SCALE GENOMIC DNA]</scope>
    <source>
        <strain evidence="19">cv. Asha</strain>
    </source>
</reference>
<dbReference type="PROSITE" id="PS00107">
    <property type="entry name" value="PROTEIN_KINASE_ATP"/>
    <property type="match status" value="2"/>
</dbReference>
<evidence type="ECO:0000256" key="2">
    <source>
        <dbReference type="ARBA" id="ARBA00012513"/>
    </source>
</evidence>
<dbReference type="FunFam" id="1.10.510.10:FF:000590">
    <property type="entry name" value="PR5-like receptor kinase"/>
    <property type="match status" value="2"/>
</dbReference>
<dbReference type="PROSITE" id="PS00108">
    <property type="entry name" value="PROTEIN_KINASE_ST"/>
    <property type="match status" value="2"/>
</dbReference>
<evidence type="ECO:0000256" key="1">
    <source>
        <dbReference type="ARBA" id="ARBA00004479"/>
    </source>
</evidence>
<dbReference type="InterPro" id="IPR025287">
    <property type="entry name" value="WAK_GUB"/>
</dbReference>
<feature type="region of interest" description="Disordered" evidence="16">
    <location>
        <begin position="1071"/>
        <end position="1101"/>
    </location>
</feature>
<keyword evidence="7 15" id="KW-0547">Nucleotide-binding</keyword>
<evidence type="ECO:0000256" key="7">
    <source>
        <dbReference type="ARBA" id="ARBA00022741"/>
    </source>
</evidence>
<evidence type="ECO:0000256" key="3">
    <source>
        <dbReference type="ARBA" id="ARBA00022527"/>
    </source>
</evidence>
<dbReference type="Gramene" id="C.cajan_15602.t">
    <property type="protein sequence ID" value="C.cajan_15602.t"/>
    <property type="gene ID" value="C.cajan_15602"/>
</dbReference>
<feature type="compositionally biased region" description="Polar residues" evidence="16">
    <location>
        <begin position="1082"/>
        <end position="1101"/>
    </location>
</feature>
<evidence type="ECO:0000256" key="14">
    <source>
        <dbReference type="ARBA" id="ARBA00048679"/>
    </source>
</evidence>
<dbReference type="Gene3D" id="3.30.200.20">
    <property type="entry name" value="Phosphorylase Kinase, domain 1"/>
    <property type="match status" value="2"/>
</dbReference>
<evidence type="ECO:0000256" key="9">
    <source>
        <dbReference type="ARBA" id="ARBA00022840"/>
    </source>
</evidence>
<feature type="domain" description="Protein kinase" evidence="17">
    <location>
        <begin position="790"/>
        <end position="1079"/>
    </location>
</feature>
<sequence>MMGEETKGFDWSGNCEANVVVTVMKDQITSDGDLIKEFAGAMNEGFVLEWKTAEKCVECEASNGVCGFSNTKQEVLCFCKDGSTRSNSCEGLIAGGIGFGALLICILLCCFRRRLAPTVSKFWRSKKIDQDIEAFIRNNGPLPIKRYSYSEIKKMTNYFESKLGQGGYGVVYKGNLSNNSPVAVKVLNGSKGNGEEFINEVISISRTSHVNIVNLLGFCLEDKKKAIVYDFMTNGSLEKFILNKNFETNPPLSWERLHHIAEGIAKGLEYLHRGCSTRILHFDIKPSNILLDKNFCPKISDFGMAKLCSETNSIISMYGARGTIGYIAPEVWNRNFGGVSYKSDVYSYGMMILEMVGGRKNISIEASDSSETYFPHWIYKHVEVGSNVAWHEGMTTEENEICKKMIIVGLWCIQTIPSDRPSMSRVVEMLKGSIDQLQIPPKPFIFTPIKTQVDTCLVPTFPSSYVKMTPHSSFLASLLILAFFLPTLPQCYSQENDTYSICRQSLFSCGTLTNISYPFWGGNRPHFCGRNGFNLTCMHNQSTSLQLGSQKFNVLNINQTASTLRLVRTDLVYDRCSSNFTNTSLSATPFSFLPAVQNVTVFYECPSGNSVVGNSFTCRNDSNKHAFYVVNGTQLKQFLDLQKCGVSVQVQVSQGVVWDSKSGVGTLEKALDQGFEVEYDAEWSSQCTACKESGGACGAIENDLAQFSCYCSGGTHGSVCSTHKSFIGTGFALPLIAVIICRNKAMIWKFILTQCGKIKRDDRAIEAFLESQGSMGLKRYSYTDVKKMTDSFKIKLGEGGYGSVYKGKLLNGCSAAVKILNESKGNGEEFINEVASISKTSHVNIVSLLGFCLEGSRKALIYEFMPNGSLEKYLHNKKADKSETTTPWLSWERLHEIAIGIARGLEYLHKGCNTRILHFDIKPHNILLDGSYRPKISDFGLAKLSTRDESIISMSNARGTIGYVAPELFNKSFGGVSHKSDVYSYGMMLLEMVGGHKNVDVDEASRSSEKYFPQLVIYKKLEQGSDFGVDGENEIAKRMTMVGLWCIQTIPSHRPTISRVIDMLEGTTDSLEMPPKPFLSSPPRSTTTDFSTAVSKSLQSV</sequence>
<evidence type="ECO:0000256" key="4">
    <source>
        <dbReference type="ARBA" id="ARBA00022679"/>
    </source>
</evidence>
<comment type="subcellular location">
    <subcellularLocation>
        <location evidence="1">Membrane</location>
        <topology evidence="1">Single-pass type I membrane protein</topology>
    </subcellularLocation>
</comment>
<dbReference type="GO" id="GO:0016020">
    <property type="term" value="C:membrane"/>
    <property type="evidence" value="ECO:0007669"/>
    <property type="project" value="UniProtKB-SubCell"/>
</dbReference>
<gene>
    <name evidence="18" type="ORF">KK1_016051</name>
</gene>
<protein>
    <recommendedName>
        <fullName evidence="2">non-specific serine/threonine protein kinase</fullName>
        <ecNumber evidence="2">2.7.11.1</ecNumber>
    </recommendedName>
</protein>
<dbReference type="FunFam" id="3.30.200.20:FF:000178">
    <property type="entry name" value="serine/threonine-protein kinase PBS1-like"/>
    <property type="match status" value="1"/>
</dbReference>
<dbReference type="InterPro" id="IPR008271">
    <property type="entry name" value="Ser/Thr_kinase_AS"/>
</dbReference>
<keyword evidence="5" id="KW-0812">Transmembrane</keyword>
<organism evidence="18 19">
    <name type="scientific">Cajanus cajan</name>
    <name type="common">Pigeon pea</name>
    <name type="synonym">Cajanus indicus</name>
    <dbReference type="NCBI Taxonomy" id="3821"/>
    <lineage>
        <taxon>Eukaryota</taxon>
        <taxon>Viridiplantae</taxon>
        <taxon>Streptophyta</taxon>
        <taxon>Embryophyta</taxon>
        <taxon>Tracheophyta</taxon>
        <taxon>Spermatophyta</taxon>
        <taxon>Magnoliopsida</taxon>
        <taxon>eudicotyledons</taxon>
        <taxon>Gunneridae</taxon>
        <taxon>Pentapetalae</taxon>
        <taxon>rosids</taxon>
        <taxon>fabids</taxon>
        <taxon>Fabales</taxon>
        <taxon>Fabaceae</taxon>
        <taxon>Papilionoideae</taxon>
        <taxon>50 kb inversion clade</taxon>
        <taxon>NPAAA clade</taxon>
        <taxon>indigoferoid/millettioid clade</taxon>
        <taxon>Phaseoleae</taxon>
        <taxon>Cajanus</taxon>
    </lineage>
</organism>
<proteinExistence type="predicted"/>
<feature type="binding site" evidence="15">
    <location>
        <position position="818"/>
    </location>
    <ligand>
        <name>ATP</name>
        <dbReference type="ChEBI" id="CHEBI:30616"/>
    </ligand>
</feature>
<dbReference type="InterPro" id="IPR032872">
    <property type="entry name" value="WAK_assoc_C"/>
</dbReference>
<feature type="domain" description="Protein kinase" evidence="17">
    <location>
        <begin position="157"/>
        <end position="445"/>
    </location>
</feature>
<dbReference type="STRING" id="3821.A0A151T3E5"/>
<dbReference type="PROSITE" id="PS50011">
    <property type="entry name" value="PROTEIN_KINASE_DOM"/>
    <property type="match status" value="2"/>
</dbReference>
<dbReference type="EC" id="2.7.11.1" evidence="2"/>
<evidence type="ECO:0000256" key="10">
    <source>
        <dbReference type="ARBA" id="ARBA00022989"/>
    </source>
</evidence>
<dbReference type="EMBL" id="CM003610">
    <property type="protein sequence ID" value="KYP61557.1"/>
    <property type="molecule type" value="Genomic_DNA"/>
</dbReference>
<dbReference type="Pfam" id="PF14380">
    <property type="entry name" value="WAK_assoc"/>
    <property type="match status" value="2"/>
</dbReference>
<dbReference type="OMA" id="TEENEIC"/>
<keyword evidence="19" id="KW-1185">Reference proteome</keyword>
<dbReference type="InterPro" id="IPR000719">
    <property type="entry name" value="Prot_kinase_dom"/>
</dbReference>
<keyword evidence="11" id="KW-0472">Membrane</keyword>
<dbReference type="PANTHER" id="PTHR27009">
    <property type="entry name" value="RUST RESISTANCE KINASE LR10-RELATED"/>
    <property type="match status" value="1"/>
</dbReference>
<evidence type="ECO:0000256" key="5">
    <source>
        <dbReference type="ARBA" id="ARBA00022692"/>
    </source>
</evidence>
<dbReference type="GO" id="GO:0004674">
    <property type="term" value="F:protein serine/threonine kinase activity"/>
    <property type="evidence" value="ECO:0007669"/>
    <property type="project" value="UniProtKB-KW"/>
</dbReference>
<dbReference type="InterPro" id="IPR011009">
    <property type="entry name" value="Kinase-like_dom_sf"/>
</dbReference>
<keyword evidence="6" id="KW-0732">Signal</keyword>
<evidence type="ECO:0000256" key="8">
    <source>
        <dbReference type="ARBA" id="ARBA00022777"/>
    </source>
</evidence>
<evidence type="ECO:0000313" key="18">
    <source>
        <dbReference type="EMBL" id="KYP61557.1"/>
    </source>
</evidence>
<dbReference type="InterPro" id="IPR017441">
    <property type="entry name" value="Protein_kinase_ATP_BS"/>
</dbReference>
<evidence type="ECO:0000256" key="6">
    <source>
        <dbReference type="ARBA" id="ARBA00022729"/>
    </source>
</evidence>
<dbReference type="InterPro" id="IPR045874">
    <property type="entry name" value="LRK10/LRL21-25-like"/>
</dbReference>
<keyword evidence="4" id="KW-0808">Transferase</keyword>
<evidence type="ECO:0000313" key="19">
    <source>
        <dbReference type="Proteomes" id="UP000075243"/>
    </source>
</evidence>
<dbReference type="Pfam" id="PF00069">
    <property type="entry name" value="Pkinase"/>
    <property type="match status" value="2"/>
</dbReference>
<comment type="catalytic activity">
    <reaction evidence="14">
        <text>L-seryl-[protein] + ATP = O-phospho-L-seryl-[protein] + ADP + H(+)</text>
        <dbReference type="Rhea" id="RHEA:17989"/>
        <dbReference type="Rhea" id="RHEA-COMP:9863"/>
        <dbReference type="Rhea" id="RHEA-COMP:11604"/>
        <dbReference type="ChEBI" id="CHEBI:15378"/>
        <dbReference type="ChEBI" id="CHEBI:29999"/>
        <dbReference type="ChEBI" id="CHEBI:30616"/>
        <dbReference type="ChEBI" id="CHEBI:83421"/>
        <dbReference type="ChEBI" id="CHEBI:456216"/>
        <dbReference type="EC" id="2.7.11.1"/>
    </reaction>
</comment>
<evidence type="ECO:0000256" key="13">
    <source>
        <dbReference type="ARBA" id="ARBA00047899"/>
    </source>
</evidence>
<dbReference type="Proteomes" id="UP000075243">
    <property type="component" value="Chromosome 8"/>
</dbReference>
<feature type="binding site" evidence="15">
    <location>
        <position position="185"/>
    </location>
    <ligand>
        <name>ATP</name>
        <dbReference type="ChEBI" id="CHEBI:30616"/>
    </ligand>
</feature>
<evidence type="ECO:0000256" key="11">
    <source>
        <dbReference type="ARBA" id="ARBA00023136"/>
    </source>
</evidence>
<keyword evidence="8" id="KW-0418">Kinase</keyword>
<accession>A0A151T3E5</accession>
<dbReference type="PROSITE" id="PS00022">
    <property type="entry name" value="EGF_1"/>
    <property type="match status" value="1"/>
</dbReference>